<keyword evidence="3" id="KW-1185">Reference proteome</keyword>
<evidence type="ECO:0000313" key="2">
    <source>
        <dbReference type="EMBL" id="MFD2759744.1"/>
    </source>
</evidence>
<dbReference type="Proteomes" id="UP001597502">
    <property type="component" value="Unassembled WGS sequence"/>
</dbReference>
<evidence type="ECO:0000256" key="1">
    <source>
        <dbReference type="SAM" id="MobiDB-lite"/>
    </source>
</evidence>
<evidence type="ECO:0000313" key="3">
    <source>
        <dbReference type="Proteomes" id="UP001597502"/>
    </source>
</evidence>
<protein>
    <submittedName>
        <fullName evidence="2">Uncharacterized protein</fullName>
    </submittedName>
</protein>
<dbReference type="EMBL" id="JBHUNA010000003">
    <property type="protein sequence ID" value="MFD2759744.1"/>
    <property type="molecule type" value="Genomic_DNA"/>
</dbReference>
<feature type="region of interest" description="Disordered" evidence="1">
    <location>
        <begin position="169"/>
        <end position="205"/>
    </location>
</feature>
<reference evidence="3" key="1">
    <citation type="journal article" date="2019" name="Int. J. Syst. Evol. Microbiol.">
        <title>The Global Catalogue of Microorganisms (GCM) 10K type strain sequencing project: providing services to taxonomists for standard genome sequencing and annotation.</title>
        <authorList>
            <consortium name="The Broad Institute Genomics Platform"/>
            <consortium name="The Broad Institute Genome Sequencing Center for Infectious Disease"/>
            <person name="Wu L."/>
            <person name="Ma J."/>
        </authorList>
    </citation>
    <scope>NUCLEOTIDE SEQUENCE [LARGE SCALE GENOMIC DNA]</scope>
    <source>
        <strain evidence="3">TISTR 1535</strain>
    </source>
</reference>
<accession>A0ABW5V4J8</accession>
<organism evidence="2 3">
    <name type="scientific">Lentibacillus juripiscarius</name>
    <dbReference type="NCBI Taxonomy" id="257446"/>
    <lineage>
        <taxon>Bacteria</taxon>
        <taxon>Bacillati</taxon>
        <taxon>Bacillota</taxon>
        <taxon>Bacilli</taxon>
        <taxon>Bacillales</taxon>
        <taxon>Bacillaceae</taxon>
        <taxon>Lentibacillus</taxon>
    </lineage>
</organism>
<name>A0ABW5V4J8_9BACI</name>
<sequence>MMESSFKLKVNNSEDIRHQVYIVDVPLSSLKKKRNRYRLKIKKKYTYQKAVVKAMLDSSIIQNKQNIIGDYFDIRFDDNKINIFLEKQVKDKNLIKKMGRYRITYMPVDTDRLSIKVKSHFRQVFYKNVILPRIKKMRSKEEHIKKQKQNKGTYTLEDLRRSDFQYADKFPYHHSPNSDGNRSRKEVFGGAFSGVSKSGGKRKRK</sequence>
<gene>
    <name evidence="2" type="ORF">ACFSUO_01915</name>
</gene>
<comment type="caution">
    <text evidence="2">The sequence shown here is derived from an EMBL/GenBank/DDBJ whole genome shotgun (WGS) entry which is preliminary data.</text>
</comment>
<proteinExistence type="predicted"/>